<keyword evidence="3" id="KW-0520">NAD</keyword>
<accession>A0A2N3IKP7</accession>
<evidence type="ECO:0000256" key="4">
    <source>
        <dbReference type="RuleBase" id="RU003719"/>
    </source>
</evidence>
<evidence type="ECO:0000256" key="1">
    <source>
        <dbReference type="ARBA" id="ARBA00005854"/>
    </source>
</evidence>
<dbReference type="InterPro" id="IPR006139">
    <property type="entry name" value="D-isomer_2_OHA_DH_cat_dom"/>
</dbReference>
<dbReference type="SUPFAM" id="SSF51735">
    <property type="entry name" value="NAD(P)-binding Rossmann-fold domains"/>
    <property type="match status" value="1"/>
</dbReference>
<gene>
    <name evidence="7" type="ORF">Rain11_0041</name>
</gene>
<organism evidence="7 8">
    <name type="scientific">Raineya orbicola</name>
    <dbReference type="NCBI Taxonomy" id="2016530"/>
    <lineage>
        <taxon>Bacteria</taxon>
        <taxon>Pseudomonadati</taxon>
        <taxon>Bacteroidota</taxon>
        <taxon>Cytophagia</taxon>
        <taxon>Cytophagales</taxon>
        <taxon>Raineyaceae</taxon>
        <taxon>Raineya</taxon>
    </lineage>
</organism>
<reference evidence="7 8" key="1">
    <citation type="submission" date="2017-06" db="EMBL/GenBank/DDBJ databases">
        <title>Raineya orbicola gen. nov., sp. nov. a slightly thermophilic bacterium of the phylum Bacteroidetes and the description of Raineyaceae fam. nov.</title>
        <authorList>
            <person name="Albuquerque L."/>
            <person name="Polonia A.R.M."/>
            <person name="Barroso C."/>
            <person name="Froufe H.J.C."/>
            <person name="Lage O."/>
            <person name="Lobo-Da-Cunha A."/>
            <person name="Egas C."/>
            <person name="Da Costa M.S."/>
        </authorList>
    </citation>
    <scope>NUCLEOTIDE SEQUENCE [LARGE SCALE GENOMIC DNA]</scope>
    <source>
        <strain evidence="7 8">SPSPC-11</strain>
    </source>
</reference>
<keyword evidence="2 4" id="KW-0560">Oxidoreductase</keyword>
<feature type="domain" description="D-isomer specific 2-hydroxyacid dehydrogenase NAD-binding" evidence="6">
    <location>
        <begin position="105"/>
        <end position="285"/>
    </location>
</feature>
<dbReference type="Gene3D" id="3.40.50.720">
    <property type="entry name" value="NAD(P)-binding Rossmann-like Domain"/>
    <property type="match status" value="2"/>
</dbReference>
<dbReference type="InterPro" id="IPR050418">
    <property type="entry name" value="D-iso_2-hydroxyacid_DH_PdxB"/>
</dbReference>
<evidence type="ECO:0000313" key="7">
    <source>
        <dbReference type="EMBL" id="PKQ70900.1"/>
    </source>
</evidence>
<evidence type="ECO:0000259" key="5">
    <source>
        <dbReference type="Pfam" id="PF00389"/>
    </source>
</evidence>
<evidence type="ECO:0000256" key="2">
    <source>
        <dbReference type="ARBA" id="ARBA00023002"/>
    </source>
</evidence>
<dbReference type="InterPro" id="IPR006140">
    <property type="entry name" value="D-isomer_DH_NAD-bd"/>
</dbReference>
<comment type="similarity">
    <text evidence="1 4">Belongs to the D-isomer specific 2-hydroxyacid dehydrogenase family.</text>
</comment>
<dbReference type="RefSeq" id="WP_101357306.1">
    <property type="nucleotide sequence ID" value="NZ_NKXO01000001.1"/>
</dbReference>
<dbReference type="GO" id="GO:0016616">
    <property type="term" value="F:oxidoreductase activity, acting on the CH-OH group of donors, NAD or NADP as acceptor"/>
    <property type="evidence" value="ECO:0007669"/>
    <property type="project" value="InterPro"/>
</dbReference>
<evidence type="ECO:0000256" key="3">
    <source>
        <dbReference type="ARBA" id="ARBA00023027"/>
    </source>
</evidence>
<dbReference type="Proteomes" id="UP000233387">
    <property type="component" value="Unassembled WGS sequence"/>
</dbReference>
<name>A0A2N3IKP7_9BACT</name>
<comment type="caution">
    <text evidence="7">The sequence shown here is derived from an EMBL/GenBank/DDBJ whole genome shotgun (WGS) entry which is preliminary data.</text>
</comment>
<dbReference type="AlphaFoldDB" id="A0A2N3IKP7"/>
<dbReference type="GO" id="GO:0051287">
    <property type="term" value="F:NAD binding"/>
    <property type="evidence" value="ECO:0007669"/>
    <property type="project" value="InterPro"/>
</dbReference>
<evidence type="ECO:0000313" key="8">
    <source>
        <dbReference type="Proteomes" id="UP000233387"/>
    </source>
</evidence>
<evidence type="ECO:0000259" key="6">
    <source>
        <dbReference type="Pfam" id="PF02826"/>
    </source>
</evidence>
<proteinExistence type="inferred from homology"/>
<feature type="domain" description="D-isomer specific 2-hydroxyacid dehydrogenase catalytic" evidence="5">
    <location>
        <begin position="4"/>
        <end position="308"/>
    </location>
</feature>
<dbReference type="InterPro" id="IPR036291">
    <property type="entry name" value="NAD(P)-bd_dom_sf"/>
</dbReference>
<sequence length="309" mass="34705">MNFLIVDDLHPLLIDVFEQKNISYSYEPTILPQEIAERLQDFEAIVIRSKIHLNKAILSQNPQLKLIVRAGSGLDNIDVDFAEKQKIHLINAPEANCDAVAEHCLGMLFSLMNKIHTADLQVKQKIWRREANRGTELQGKTIGIIGYGHTGKAFARRLSNLGVKILCFDRNPEKADNYAQMTALSHIQQEADVISLHVSLNEQSRKMLNQAFIEGCSKPFWLLNTARGEVADLEAIVNALESGKILGAGLDVLENEKLDTLSPKQEETFQKLVSMPNVILTPHVAGWTKESYLKISQVLAEKILKYLNQ</sequence>
<dbReference type="EMBL" id="NKXO01000001">
    <property type="protein sequence ID" value="PKQ70900.1"/>
    <property type="molecule type" value="Genomic_DNA"/>
</dbReference>
<keyword evidence="8" id="KW-1185">Reference proteome</keyword>
<dbReference type="PANTHER" id="PTHR43761:SF1">
    <property type="entry name" value="D-ISOMER SPECIFIC 2-HYDROXYACID DEHYDROGENASE CATALYTIC DOMAIN-CONTAINING PROTEIN-RELATED"/>
    <property type="match status" value="1"/>
</dbReference>
<dbReference type="Pfam" id="PF00389">
    <property type="entry name" value="2-Hacid_dh"/>
    <property type="match status" value="1"/>
</dbReference>
<dbReference type="Pfam" id="PF02826">
    <property type="entry name" value="2-Hacid_dh_C"/>
    <property type="match status" value="1"/>
</dbReference>
<dbReference type="SUPFAM" id="SSF52283">
    <property type="entry name" value="Formate/glycerate dehydrogenase catalytic domain-like"/>
    <property type="match status" value="1"/>
</dbReference>
<dbReference type="OrthoDB" id="1522997at2"/>
<dbReference type="PANTHER" id="PTHR43761">
    <property type="entry name" value="D-ISOMER SPECIFIC 2-HYDROXYACID DEHYDROGENASE FAMILY PROTEIN (AFU_ORTHOLOGUE AFUA_1G13630)"/>
    <property type="match status" value="1"/>
</dbReference>
<protein>
    <submittedName>
        <fullName evidence="7">Phosphoglycerate dehydrogenase</fullName>
    </submittedName>
</protein>